<evidence type="ECO:0000313" key="3">
    <source>
        <dbReference type="Proteomes" id="UP000234456"/>
    </source>
</evidence>
<proteinExistence type="predicted"/>
<feature type="transmembrane region" description="Helical" evidence="1">
    <location>
        <begin position="107"/>
        <end position="130"/>
    </location>
</feature>
<keyword evidence="1" id="KW-0472">Membrane</keyword>
<feature type="transmembrane region" description="Helical" evidence="1">
    <location>
        <begin position="67"/>
        <end position="87"/>
    </location>
</feature>
<reference evidence="2 3" key="1">
    <citation type="submission" date="2017-12" db="EMBL/GenBank/DDBJ databases">
        <title>Draft genome sequence of Ralstonia pickettii 52.</title>
        <authorList>
            <person name="Zheng B."/>
        </authorList>
    </citation>
    <scope>NUCLEOTIDE SEQUENCE [LARGE SCALE GENOMIC DNA]</scope>
    <source>
        <strain evidence="2 3">52</strain>
    </source>
</reference>
<dbReference type="Proteomes" id="UP000234456">
    <property type="component" value="Unassembled WGS sequence"/>
</dbReference>
<keyword evidence="1" id="KW-0812">Transmembrane</keyword>
<evidence type="ECO:0008006" key="4">
    <source>
        <dbReference type="Google" id="ProtNLM"/>
    </source>
</evidence>
<feature type="transmembrane region" description="Helical" evidence="1">
    <location>
        <begin position="33"/>
        <end position="55"/>
    </location>
</feature>
<keyword evidence="1" id="KW-1133">Transmembrane helix</keyword>
<organism evidence="2 3">
    <name type="scientific">Ralstonia pickettii</name>
    <name type="common">Burkholderia pickettii</name>
    <dbReference type="NCBI Taxonomy" id="329"/>
    <lineage>
        <taxon>Bacteria</taxon>
        <taxon>Pseudomonadati</taxon>
        <taxon>Pseudomonadota</taxon>
        <taxon>Betaproteobacteria</taxon>
        <taxon>Burkholderiales</taxon>
        <taxon>Burkholderiaceae</taxon>
        <taxon>Ralstonia</taxon>
    </lineage>
</organism>
<dbReference type="AlphaFoldDB" id="A0A2N4TLA8"/>
<evidence type="ECO:0000256" key="1">
    <source>
        <dbReference type="SAM" id="Phobius"/>
    </source>
</evidence>
<evidence type="ECO:0000313" key="2">
    <source>
        <dbReference type="EMBL" id="PLC40483.1"/>
    </source>
</evidence>
<name>A0A2N4TLA8_RALPI</name>
<dbReference type="EMBL" id="PKQE01000006">
    <property type="protein sequence ID" value="PLC40483.1"/>
    <property type="molecule type" value="Genomic_DNA"/>
</dbReference>
<gene>
    <name evidence="2" type="ORF">C0Q88_22025</name>
</gene>
<comment type="caution">
    <text evidence="2">The sequence shown here is derived from an EMBL/GenBank/DDBJ whole genome shotgun (WGS) entry which is preliminary data.</text>
</comment>
<accession>A0A2N4TLA8</accession>
<protein>
    <recommendedName>
        <fullName evidence="4">Transmembrane protein</fullName>
    </recommendedName>
</protein>
<sequence>MIDFPLQRTNMKWTPAPQGDNAAPQWFKTAVTLAYSVLCGLVILAAVGFVSIRLFHVPIELQPIRLLQLFLLSCGLMSISHALRIWLLRLPVPIRFSAPVPYGYPGWRTILQSQFVAGCVLVAFGAVLFLP</sequence>